<proteinExistence type="predicted"/>
<keyword evidence="5 6" id="KW-0472">Membrane</keyword>
<dbReference type="Pfam" id="PF02687">
    <property type="entry name" value="FtsX"/>
    <property type="match status" value="2"/>
</dbReference>
<evidence type="ECO:0000256" key="4">
    <source>
        <dbReference type="ARBA" id="ARBA00022989"/>
    </source>
</evidence>
<accession>A0ABT9JDE1</accession>
<protein>
    <submittedName>
        <fullName evidence="9">Drug:proton antiporter</fullName>
    </submittedName>
</protein>
<evidence type="ECO:0000256" key="5">
    <source>
        <dbReference type="ARBA" id="ARBA00023136"/>
    </source>
</evidence>
<feature type="transmembrane region" description="Helical" evidence="6">
    <location>
        <begin position="400"/>
        <end position="423"/>
    </location>
</feature>
<sequence>MSLRNALRIARRELRGGLRGFWILLGCLALGVAAIAAVGSVRAAIEAGLARDGAVLLGGDAEISLTYRFADPAERDWMDRNAEAVSEIVDFRSMAVVGGGDRADRALTQVKAVDAAWPLVGLAALDPPQPIAQALGPAASGLPGAVMDPLLADRLGLAIGDRFRLGLQDFELTARLVAEPDSGAAGFGFGPRTLVLREALRDSQLLGPGTLFDSRYRLLLADGTDPRSLRARWRAEFPDSGARWRDSRRGAPGIGTFVDRIGAFLVLVGLTGLAVGGVGVSAAIRAYLERKTEVIAVLKTLGASGRTIFLAYFLQVGLLTLLGVFGGLLLGAGLPLLLAPLIEARLPVPAVFRAYPGPLAEAALYGVLTAFIFTLWPLARTREVRAAALFRDPGGGRGRWPGGLALAGVAVGILGLVAAAAWFSGLPRLTLGAAGGILAAFLVLVSAAILVRRAARRAARSPRLRGRTALRLALGAIGGPREEALSVILSLGLGLSVLAAVGQIESNMRQAIQRELPDRAPTYFFVDIQPDQLEGFRARLDGDPRVSKVETAPMLRGIVTEINGRPARETAGDHWLLRGDRGVTYAATPPGGTKITEGAWWPADHDGPPQVSMSDEVAREIGLRLGDSIAVNILGRDITATITSFREVDFSTAGIGFVMAMNPAALQGAPHTHIATVYAAPEAEAAILRDLAGRFPNITAVPVREAIDRAAGALSRIAAATSWAAGVTLVTGFIVLIGAAAAGERARVFEAAVLKTLGAVRSRILLSFALRAAILGAAAGLVALVAGGLAGWAVMRFVMETGYRFDEVSALAIVLGGILATLLAGLAFALRPLAARPARVLRAQD</sequence>
<feature type="transmembrane region" description="Helical" evidence="6">
    <location>
        <begin position="261"/>
        <end position="288"/>
    </location>
</feature>
<feature type="domain" description="ABC3 transporter permease C-terminal" evidence="7">
    <location>
        <begin position="268"/>
        <end position="382"/>
    </location>
</feature>
<dbReference type="InterPro" id="IPR025857">
    <property type="entry name" value="MacB_PCD"/>
</dbReference>
<dbReference type="EMBL" id="JAVAMQ010000009">
    <property type="protein sequence ID" value="MDP5307730.1"/>
    <property type="molecule type" value="Genomic_DNA"/>
</dbReference>
<feature type="transmembrane region" description="Helical" evidence="6">
    <location>
        <begin position="429"/>
        <end position="451"/>
    </location>
</feature>
<dbReference type="InterPro" id="IPR038766">
    <property type="entry name" value="Membrane_comp_ABC_pdt"/>
</dbReference>
<comment type="caution">
    <text evidence="9">The sequence shown here is derived from an EMBL/GenBank/DDBJ whole genome shotgun (WGS) entry which is preliminary data.</text>
</comment>
<evidence type="ECO:0000256" key="1">
    <source>
        <dbReference type="ARBA" id="ARBA00004651"/>
    </source>
</evidence>
<evidence type="ECO:0000313" key="10">
    <source>
        <dbReference type="Proteomes" id="UP001224997"/>
    </source>
</evidence>
<feature type="transmembrane region" description="Helical" evidence="6">
    <location>
        <begin position="723"/>
        <end position="743"/>
    </location>
</feature>
<evidence type="ECO:0000256" key="2">
    <source>
        <dbReference type="ARBA" id="ARBA00022475"/>
    </source>
</evidence>
<evidence type="ECO:0000259" key="8">
    <source>
        <dbReference type="Pfam" id="PF12704"/>
    </source>
</evidence>
<keyword evidence="4 6" id="KW-1133">Transmembrane helix</keyword>
<feature type="transmembrane region" description="Helical" evidence="6">
    <location>
        <begin position="309"/>
        <end position="342"/>
    </location>
</feature>
<feature type="transmembrane region" description="Helical" evidence="6">
    <location>
        <begin position="21"/>
        <end position="41"/>
    </location>
</feature>
<reference evidence="9 10" key="1">
    <citation type="submission" date="2023-08" db="EMBL/GenBank/DDBJ databases">
        <authorList>
            <person name="Park J.-S."/>
        </authorList>
    </citation>
    <scope>NUCLEOTIDE SEQUENCE [LARGE SCALE GENOMIC DNA]</scope>
    <source>
        <strain evidence="9 10">2205BS29-5</strain>
    </source>
</reference>
<keyword evidence="10" id="KW-1185">Reference proteome</keyword>
<organism evidence="9 10">
    <name type="scientific">Paracoccus spongiarum</name>
    <dbReference type="NCBI Taxonomy" id="3064387"/>
    <lineage>
        <taxon>Bacteria</taxon>
        <taxon>Pseudomonadati</taxon>
        <taxon>Pseudomonadota</taxon>
        <taxon>Alphaproteobacteria</taxon>
        <taxon>Rhodobacterales</taxon>
        <taxon>Paracoccaceae</taxon>
        <taxon>Paracoccus</taxon>
    </lineage>
</organism>
<dbReference type="PANTHER" id="PTHR30287">
    <property type="entry name" value="MEMBRANE COMPONENT OF PREDICTED ABC SUPERFAMILY METABOLITE UPTAKE TRANSPORTER"/>
    <property type="match status" value="1"/>
</dbReference>
<feature type="domain" description="ABC3 transporter permease C-terminal" evidence="7">
    <location>
        <begin position="725"/>
        <end position="832"/>
    </location>
</feature>
<gene>
    <name evidence="9" type="ORF">Q5Y72_11565</name>
</gene>
<dbReference type="RefSeq" id="WP_305963579.1">
    <property type="nucleotide sequence ID" value="NZ_JAVAMQ010000009.1"/>
</dbReference>
<feature type="domain" description="MacB-like periplasmic core" evidence="8">
    <location>
        <begin position="26"/>
        <end position="234"/>
    </location>
</feature>
<dbReference type="Pfam" id="PF12704">
    <property type="entry name" value="MacB_PCD"/>
    <property type="match status" value="1"/>
</dbReference>
<keyword evidence="2" id="KW-1003">Cell membrane</keyword>
<dbReference type="Proteomes" id="UP001224997">
    <property type="component" value="Unassembled WGS sequence"/>
</dbReference>
<evidence type="ECO:0000259" key="7">
    <source>
        <dbReference type="Pfam" id="PF02687"/>
    </source>
</evidence>
<keyword evidence="3 6" id="KW-0812">Transmembrane</keyword>
<evidence type="ECO:0000256" key="3">
    <source>
        <dbReference type="ARBA" id="ARBA00022692"/>
    </source>
</evidence>
<feature type="transmembrane region" description="Helical" evidence="6">
    <location>
        <begin position="362"/>
        <end position="379"/>
    </location>
</feature>
<name>A0ABT9JDE1_9RHOB</name>
<dbReference type="InterPro" id="IPR003838">
    <property type="entry name" value="ABC3_permease_C"/>
</dbReference>
<comment type="subcellular location">
    <subcellularLocation>
        <location evidence="1">Cell membrane</location>
        <topology evidence="1">Multi-pass membrane protein</topology>
    </subcellularLocation>
</comment>
<evidence type="ECO:0000256" key="6">
    <source>
        <dbReference type="SAM" id="Phobius"/>
    </source>
</evidence>
<dbReference type="PANTHER" id="PTHR30287:SF1">
    <property type="entry name" value="INNER MEMBRANE PROTEIN"/>
    <property type="match status" value="1"/>
</dbReference>
<feature type="transmembrane region" description="Helical" evidence="6">
    <location>
        <begin position="764"/>
        <end position="790"/>
    </location>
</feature>
<evidence type="ECO:0000313" key="9">
    <source>
        <dbReference type="EMBL" id="MDP5307730.1"/>
    </source>
</evidence>
<feature type="transmembrane region" description="Helical" evidence="6">
    <location>
        <begin position="810"/>
        <end position="830"/>
    </location>
</feature>